<organism evidence="1 2">
    <name type="scientific">Lithocarpus litseifolius</name>
    <dbReference type="NCBI Taxonomy" id="425828"/>
    <lineage>
        <taxon>Eukaryota</taxon>
        <taxon>Viridiplantae</taxon>
        <taxon>Streptophyta</taxon>
        <taxon>Embryophyta</taxon>
        <taxon>Tracheophyta</taxon>
        <taxon>Spermatophyta</taxon>
        <taxon>Magnoliopsida</taxon>
        <taxon>eudicotyledons</taxon>
        <taxon>Gunneridae</taxon>
        <taxon>Pentapetalae</taxon>
        <taxon>rosids</taxon>
        <taxon>fabids</taxon>
        <taxon>Fagales</taxon>
        <taxon>Fagaceae</taxon>
        <taxon>Lithocarpus</taxon>
    </lineage>
</organism>
<sequence>MQYLQSIFTTLWTLWNHRNRVVHEGIHPNPIEVILIAQKFSCMNQNIFSNAIQPNQQRVHLNSGQTGIGWNWQVLIKIVGRKKKQTNKSAYAYEARTVQGNCIFLGTFSCAAKIALGAAQEALMDALLKARDMGYQRILVLCNSSRLVQVSNLIRAPNWQEQTMVSDILSLQQNGLLCKLLFVPNIVLSHVCYLADRATKMPIHQFWAPMLSDVNSTLM</sequence>
<name>A0AAW2DFG9_9ROSI</name>
<dbReference type="Proteomes" id="UP001459277">
    <property type="component" value="Unassembled WGS sequence"/>
</dbReference>
<evidence type="ECO:0000313" key="1">
    <source>
        <dbReference type="EMBL" id="KAL0009207.1"/>
    </source>
</evidence>
<keyword evidence="2" id="KW-1185">Reference proteome</keyword>
<evidence type="ECO:0000313" key="2">
    <source>
        <dbReference type="Proteomes" id="UP001459277"/>
    </source>
</evidence>
<protein>
    <recommendedName>
        <fullName evidence="3">RNase H type-1 domain-containing protein</fullName>
    </recommendedName>
</protein>
<comment type="caution">
    <text evidence="1">The sequence shown here is derived from an EMBL/GenBank/DDBJ whole genome shotgun (WGS) entry which is preliminary data.</text>
</comment>
<proteinExistence type="predicted"/>
<accession>A0AAW2DFG9</accession>
<evidence type="ECO:0008006" key="3">
    <source>
        <dbReference type="Google" id="ProtNLM"/>
    </source>
</evidence>
<dbReference type="AlphaFoldDB" id="A0AAW2DFG9"/>
<gene>
    <name evidence="1" type="ORF">SO802_010709</name>
</gene>
<dbReference type="EMBL" id="JAZDWU010000003">
    <property type="protein sequence ID" value="KAL0009207.1"/>
    <property type="molecule type" value="Genomic_DNA"/>
</dbReference>
<reference evidence="1 2" key="1">
    <citation type="submission" date="2024-01" db="EMBL/GenBank/DDBJ databases">
        <title>A telomere-to-telomere, gap-free genome of sweet tea (Lithocarpus litseifolius).</title>
        <authorList>
            <person name="Zhou J."/>
        </authorList>
    </citation>
    <scope>NUCLEOTIDE SEQUENCE [LARGE SCALE GENOMIC DNA]</scope>
    <source>
        <strain evidence="1">Zhou-2022a</strain>
        <tissue evidence="1">Leaf</tissue>
    </source>
</reference>